<dbReference type="PROSITE" id="PS51257">
    <property type="entry name" value="PROKAR_LIPOPROTEIN"/>
    <property type="match status" value="1"/>
</dbReference>
<proteinExistence type="predicted"/>
<reference evidence="4" key="1">
    <citation type="submission" date="2016-09" db="EMBL/GenBank/DDBJ databases">
        <authorList>
            <person name="Gulvik C.A."/>
        </authorList>
    </citation>
    <scope>NUCLEOTIDE SEQUENCE [LARGE SCALE GENOMIC DNA]</scope>
    <source>
        <strain evidence="4">LMG 8895</strain>
    </source>
</reference>
<evidence type="ECO:0000313" key="4">
    <source>
        <dbReference type="Proteomes" id="UP000095094"/>
    </source>
</evidence>
<protein>
    <submittedName>
        <fullName evidence="3">Glycerophosphodiester phosphodiesterase</fullName>
    </submittedName>
</protein>
<dbReference type="SUPFAM" id="SSF51695">
    <property type="entry name" value="PLC-like phosphodiesterases"/>
    <property type="match status" value="1"/>
</dbReference>
<dbReference type="EMBL" id="MIJY01000003">
    <property type="protein sequence ID" value="OEG19674.1"/>
    <property type="molecule type" value="Genomic_DNA"/>
</dbReference>
<evidence type="ECO:0000259" key="2">
    <source>
        <dbReference type="PROSITE" id="PS51704"/>
    </source>
</evidence>
<dbReference type="RefSeq" id="WP_069662289.1">
    <property type="nucleotide sequence ID" value="NZ_JBHUJJ010000001.1"/>
</dbReference>
<dbReference type="InterPro" id="IPR030395">
    <property type="entry name" value="GP_PDE_dom"/>
</dbReference>
<feature type="signal peptide" evidence="1">
    <location>
        <begin position="1"/>
        <end position="23"/>
    </location>
</feature>
<feature type="domain" description="GP-PDE" evidence="2">
    <location>
        <begin position="26"/>
        <end position="265"/>
    </location>
</feature>
<dbReference type="Pfam" id="PF03009">
    <property type="entry name" value="GDPD"/>
    <property type="match status" value="1"/>
</dbReference>
<accession>A0A1E5H441</accession>
<dbReference type="PANTHER" id="PTHR46211:SF14">
    <property type="entry name" value="GLYCEROPHOSPHODIESTER PHOSPHODIESTERASE"/>
    <property type="match status" value="1"/>
</dbReference>
<dbReference type="AlphaFoldDB" id="A0A1E5H441"/>
<name>A0A1E5H441_9ENTE</name>
<dbReference type="Proteomes" id="UP000095094">
    <property type="component" value="Unassembled WGS sequence"/>
</dbReference>
<dbReference type="PROSITE" id="PS51704">
    <property type="entry name" value="GP_PDE"/>
    <property type="match status" value="1"/>
</dbReference>
<dbReference type="CDD" id="cd08566">
    <property type="entry name" value="GDPD_AtGDE_like"/>
    <property type="match status" value="1"/>
</dbReference>
<dbReference type="OrthoDB" id="384721at2"/>
<evidence type="ECO:0000313" key="3">
    <source>
        <dbReference type="EMBL" id="OEG19674.1"/>
    </source>
</evidence>
<organism evidence="3 4">
    <name type="scientific">Enterococcus termitis</name>
    <dbReference type="NCBI Taxonomy" id="332950"/>
    <lineage>
        <taxon>Bacteria</taxon>
        <taxon>Bacillati</taxon>
        <taxon>Bacillota</taxon>
        <taxon>Bacilli</taxon>
        <taxon>Lactobacillales</taxon>
        <taxon>Enterococcaceae</taxon>
        <taxon>Enterococcus</taxon>
    </lineage>
</organism>
<dbReference type="PANTHER" id="PTHR46211">
    <property type="entry name" value="GLYCEROPHOSPHORYL DIESTER PHOSPHODIESTERASE"/>
    <property type="match status" value="1"/>
</dbReference>
<keyword evidence="4" id="KW-1185">Reference proteome</keyword>
<feature type="chain" id="PRO_5009178109" evidence="1">
    <location>
        <begin position="24"/>
        <end position="265"/>
    </location>
</feature>
<dbReference type="GO" id="GO:0008081">
    <property type="term" value="F:phosphoric diester hydrolase activity"/>
    <property type="evidence" value="ECO:0007669"/>
    <property type="project" value="InterPro"/>
</dbReference>
<evidence type="ECO:0000256" key="1">
    <source>
        <dbReference type="SAM" id="SignalP"/>
    </source>
</evidence>
<sequence length="265" mass="30189">MRKMIFAMSISMLILTGCTVGKANETKIIAHRGAHIAAPENTLEAIEKADVLGYSGVEIDVRTSKDRINFLMHDDTLDRTTNGTGIAETFTIKELKNLTIKTEEYPEFKGKIVKIPTFEETVKAIAKTKLEVNVDGSKGDWANEKFVDSIIQTLKKYKVYDRSFFVLSNKEIRDNVVEKYSDATVSWLYDSKNNIDDEIRQVKEYEHSLLSISNSQADKQMLRKLSQAQIKYQVYGVNDAERIQELQRQGVPIIETDKIDPTKLE</sequence>
<keyword evidence="1" id="KW-0732">Signal</keyword>
<comment type="caution">
    <text evidence="3">The sequence shown here is derived from an EMBL/GenBank/DDBJ whole genome shotgun (WGS) entry which is preliminary data.</text>
</comment>
<dbReference type="Gene3D" id="3.20.20.190">
    <property type="entry name" value="Phosphatidylinositol (PI) phosphodiesterase"/>
    <property type="match status" value="1"/>
</dbReference>
<dbReference type="InterPro" id="IPR017946">
    <property type="entry name" value="PLC-like_Pdiesterase_TIM-brl"/>
</dbReference>
<gene>
    <name evidence="3" type="ORF">BCR25_14590</name>
</gene>
<dbReference type="GO" id="GO:0006629">
    <property type="term" value="P:lipid metabolic process"/>
    <property type="evidence" value="ECO:0007669"/>
    <property type="project" value="InterPro"/>
</dbReference>